<evidence type="ECO:0000313" key="9">
    <source>
        <dbReference type="Proteomes" id="UP000483035"/>
    </source>
</evidence>
<dbReference type="EC" id="4.2.1.10" evidence="5"/>
<dbReference type="Pfam" id="PF01220">
    <property type="entry name" value="DHquinase_II"/>
    <property type="match status" value="1"/>
</dbReference>
<gene>
    <name evidence="8" type="ORF">GR212_22815</name>
</gene>
<dbReference type="RefSeq" id="WP_163989778.1">
    <property type="nucleotide sequence ID" value="NZ_WUEY01000012.1"/>
</dbReference>
<dbReference type="UniPathway" id="UPA00053">
    <property type="reaction ID" value="UER00086"/>
</dbReference>
<comment type="pathway">
    <text evidence="2">Metabolic intermediate biosynthesis; chorismate biosynthesis; chorismate from D-erythrose 4-phosphate and phosphoenolpyruvate: step 3/7.</text>
</comment>
<evidence type="ECO:0000256" key="2">
    <source>
        <dbReference type="ARBA" id="ARBA00004902"/>
    </source>
</evidence>
<protein>
    <recommendedName>
        <fullName evidence="5">3-dehydroquinate dehydratase</fullName>
        <ecNumber evidence="5">4.2.1.10</ecNumber>
    </recommendedName>
</protein>
<dbReference type="GO" id="GO:0019631">
    <property type="term" value="P:quinate catabolic process"/>
    <property type="evidence" value="ECO:0007669"/>
    <property type="project" value="TreeGrafter"/>
</dbReference>
<keyword evidence="7" id="KW-0456">Lyase</keyword>
<dbReference type="PANTHER" id="PTHR21272:SF3">
    <property type="entry name" value="CATABOLIC 3-DEHYDROQUINASE"/>
    <property type="match status" value="1"/>
</dbReference>
<dbReference type="GO" id="GO:0009423">
    <property type="term" value="P:chorismate biosynthetic process"/>
    <property type="evidence" value="ECO:0007669"/>
    <property type="project" value="UniProtKB-UniPathway"/>
</dbReference>
<keyword evidence="6" id="KW-0057">Aromatic amino acid biosynthesis</keyword>
<evidence type="ECO:0000256" key="5">
    <source>
        <dbReference type="ARBA" id="ARBA00012060"/>
    </source>
</evidence>
<evidence type="ECO:0000313" key="8">
    <source>
        <dbReference type="EMBL" id="NEI72419.1"/>
    </source>
</evidence>
<evidence type="ECO:0000256" key="7">
    <source>
        <dbReference type="ARBA" id="ARBA00023239"/>
    </source>
</evidence>
<sequence>MEKEKNGHESELKRLLRSSDKVWRIGMINGPNMTNLIDRPVRSKGTPHSIEDLENQVETLCNALGVVLAKRICSDYEGDILTWLHEETHNEELDGLIINPAGLTFGGYATRAAVGETGLPVIEVHYQTSNKWDGLESIFTRAVVGTCMGMRRHGYDAAIVALVGMLDSGDYDPSAAMLKSRRHQRA</sequence>
<dbReference type="EMBL" id="WUEY01000012">
    <property type="protein sequence ID" value="NEI72419.1"/>
    <property type="molecule type" value="Genomic_DNA"/>
</dbReference>
<evidence type="ECO:0000256" key="4">
    <source>
        <dbReference type="ARBA" id="ARBA00011193"/>
    </source>
</evidence>
<dbReference type="GO" id="GO:0003855">
    <property type="term" value="F:3-dehydroquinate dehydratase activity"/>
    <property type="evidence" value="ECO:0007669"/>
    <property type="project" value="UniProtKB-EC"/>
</dbReference>
<dbReference type="InterPro" id="IPR036441">
    <property type="entry name" value="DHquinase_II_sf"/>
</dbReference>
<dbReference type="Gene3D" id="3.40.50.9100">
    <property type="entry name" value="Dehydroquinase, class II"/>
    <property type="match status" value="1"/>
</dbReference>
<evidence type="ECO:0000256" key="3">
    <source>
        <dbReference type="ARBA" id="ARBA00011037"/>
    </source>
</evidence>
<comment type="caution">
    <text evidence="8">The sequence shown here is derived from an EMBL/GenBank/DDBJ whole genome shotgun (WGS) entry which is preliminary data.</text>
</comment>
<dbReference type="PANTHER" id="PTHR21272">
    <property type="entry name" value="CATABOLIC 3-DEHYDROQUINASE"/>
    <property type="match status" value="1"/>
</dbReference>
<evidence type="ECO:0000256" key="6">
    <source>
        <dbReference type="ARBA" id="ARBA00023141"/>
    </source>
</evidence>
<dbReference type="SUPFAM" id="SSF52304">
    <property type="entry name" value="Type II 3-dehydroquinate dehydratase"/>
    <property type="match status" value="1"/>
</dbReference>
<keyword evidence="6" id="KW-0028">Amino-acid biosynthesis</keyword>
<comment type="catalytic activity">
    <reaction evidence="1">
        <text>3-dehydroquinate = 3-dehydroshikimate + H2O</text>
        <dbReference type="Rhea" id="RHEA:21096"/>
        <dbReference type="ChEBI" id="CHEBI:15377"/>
        <dbReference type="ChEBI" id="CHEBI:16630"/>
        <dbReference type="ChEBI" id="CHEBI:32364"/>
        <dbReference type="EC" id="4.2.1.10"/>
    </reaction>
</comment>
<name>A0A6L9UAL9_9HYPH</name>
<dbReference type="InterPro" id="IPR001874">
    <property type="entry name" value="DHquinase_II"/>
</dbReference>
<reference evidence="8 9" key="1">
    <citation type="submission" date="2019-12" db="EMBL/GenBank/DDBJ databases">
        <title>Rhizobium genotypes associated with high levels of biological nitrogen fixation by grain legumes in a temperate-maritime cropping system.</title>
        <authorList>
            <person name="Maluk M."/>
            <person name="Francesc Ferrando Molina F."/>
            <person name="Lopez Del Egido L."/>
            <person name="Lafos M."/>
            <person name="Langarica-Fuentes A."/>
            <person name="Gebre Yohannes G."/>
            <person name="Young M.W."/>
            <person name="Martin P."/>
            <person name="Gantlett R."/>
            <person name="Kenicer G."/>
            <person name="Hawes C."/>
            <person name="Begg G.S."/>
            <person name="Quilliam R.S."/>
            <person name="Squire G.R."/>
            <person name="Poole P.S."/>
            <person name="Young P.W."/>
            <person name="Iannetta P.M."/>
            <person name="James E.K."/>
        </authorList>
    </citation>
    <scope>NUCLEOTIDE SEQUENCE [LARGE SCALE GENOMIC DNA]</scope>
    <source>
        <strain evidence="8 9">JHI1118</strain>
    </source>
</reference>
<accession>A0A6L9UAL9</accession>
<evidence type="ECO:0000256" key="1">
    <source>
        <dbReference type="ARBA" id="ARBA00001864"/>
    </source>
</evidence>
<dbReference type="GO" id="GO:0009073">
    <property type="term" value="P:aromatic amino acid family biosynthetic process"/>
    <property type="evidence" value="ECO:0007669"/>
    <property type="project" value="UniProtKB-KW"/>
</dbReference>
<comment type="subunit">
    <text evidence="4">Homododecamer.</text>
</comment>
<dbReference type="AlphaFoldDB" id="A0A6L9UAL9"/>
<proteinExistence type="inferred from homology"/>
<comment type="similarity">
    <text evidence="3">Belongs to the type-II 3-dehydroquinase family.</text>
</comment>
<dbReference type="Proteomes" id="UP000483035">
    <property type="component" value="Unassembled WGS sequence"/>
</dbReference>
<organism evidence="8 9">
    <name type="scientific">Rhizobium lusitanum</name>
    <dbReference type="NCBI Taxonomy" id="293958"/>
    <lineage>
        <taxon>Bacteria</taxon>
        <taxon>Pseudomonadati</taxon>
        <taxon>Pseudomonadota</taxon>
        <taxon>Alphaproteobacteria</taxon>
        <taxon>Hyphomicrobiales</taxon>
        <taxon>Rhizobiaceae</taxon>
        <taxon>Rhizobium/Agrobacterium group</taxon>
        <taxon>Rhizobium</taxon>
    </lineage>
</organism>